<name>A0A087T978_STEMI</name>
<dbReference type="AlphaFoldDB" id="A0A087T978"/>
<evidence type="ECO:0000313" key="2">
    <source>
        <dbReference type="Proteomes" id="UP000054359"/>
    </source>
</evidence>
<evidence type="ECO:0000313" key="1">
    <source>
        <dbReference type="EMBL" id="KFM61667.1"/>
    </source>
</evidence>
<feature type="non-terminal residue" evidence="1">
    <location>
        <position position="1"/>
    </location>
</feature>
<accession>A0A087T978</accession>
<protein>
    <submittedName>
        <fullName evidence="1">Uncharacterized protein</fullName>
    </submittedName>
</protein>
<keyword evidence="2" id="KW-1185">Reference proteome</keyword>
<reference evidence="1 2" key="1">
    <citation type="submission" date="2013-11" db="EMBL/GenBank/DDBJ databases">
        <title>Genome sequencing of Stegodyphus mimosarum.</title>
        <authorList>
            <person name="Bechsgaard J."/>
        </authorList>
    </citation>
    <scope>NUCLEOTIDE SEQUENCE [LARGE SCALE GENOMIC DNA]</scope>
</reference>
<sequence length="23" mass="2736">SLRSHNMFLHRDKFSTFILSVSL</sequence>
<feature type="non-terminal residue" evidence="1">
    <location>
        <position position="23"/>
    </location>
</feature>
<dbReference type="EMBL" id="KK114072">
    <property type="protein sequence ID" value="KFM61667.1"/>
    <property type="molecule type" value="Genomic_DNA"/>
</dbReference>
<gene>
    <name evidence="1" type="ORF">X975_08191</name>
</gene>
<organism evidence="1 2">
    <name type="scientific">Stegodyphus mimosarum</name>
    <name type="common">African social velvet spider</name>
    <dbReference type="NCBI Taxonomy" id="407821"/>
    <lineage>
        <taxon>Eukaryota</taxon>
        <taxon>Metazoa</taxon>
        <taxon>Ecdysozoa</taxon>
        <taxon>Arthropoda</taxon>
        <taxon>Chelicerata</taxon>
        <taxon>Arachnida</taxon>
        <taxon>Araneae</taxon>
        <taxon>Araneomorphae</taxon>
        <taxon>Entelegynae</taxon>
        <taxon>Eresoidea</taxon>
        <taxon>Eresidae</taxon>
        <taxon>Stegodyphus</taxon>
    </lineage>
</organism>
<proteinExistence type="predicted"/>
<dbReference type="Proteomes" id="UP000054359">
    <property type="component" value="Unassembled WGS sequence"/>
</dbReference>